<feature type="transmembrane region" description="Helical" evidence="2">
    <location>
        <begin position="1105"/>
        <end position="1122"/>
    </location>
</feature>
<dbReference type="NCBIfam" id="TIGR03715">
    <property type="entry name" value="KxYKxGKxW"/>
    <property type="match status" value="1"/>
</dbReference>
<evidence type="ECO:0000313" key="3">
    <source>
        <dbReference type="EMBL" id="ARE20345.1"/>
    </source>
</evidence>
<evidence type="ECO:0000313" key="4">
    <source>
        <dbReference type="Proteomes" id="UP000192095"/>
    </source>
</evidence>
<dbReference type="InterPro" id="IPR022263">
    <property type="entry name" value="KxYKxGKxW"/>
</dbReference>
<evidence type="ECO:0000256" key="2">
    <source>
        <dbReference type="SAM" id="Phobius"/>
    </source>
</evidence>
<organism evidence="3 4">
    <name type="scientific">Lactococcus lactis subsp. lactis</name>
    <name type="common">Streptococcus lactis</name>
    <dbReference type="NCBI Taxonomy" id="1360"/>
    <lineage>
        <taxon>Bacteria</taxon>
        <taxon>Bacillati</taxon>
        <taxon>Bacillota</taxon>
        <taxon>Bacilli</taxon>
        <taxon>Lactobacillales</taxon>
        <taxon>Streptococcaceae</taxon>
        <taxon>Lactococcus</taxon>
    </lineage>
</organism>
<feature type="transmembrane region" description="Helical" evidence="2">
    <location>
        <begin position="30"/>
        <end position="52"/>
    </location>
</feature>
<name>A0A1V0P0I0_LACLL</name>
<reference evidence="3 4" key="1">
    <citation type="journal article" date="2017" name="BMC Genomics">
        <title>Comparative and functional genomics of the Lactococcus lactis taxon; insights into evolution and niche adaptation.</title>
        <authorList>
            <person name="Kelleher P."/>
            <person name="Bottacini F."/>
            <person name="Mahony J."/>
            <person name="Kilcawley K.N."/>
            <person name="van Sinderen D."/>
        </authorList>
    </citation>
    <scope>NUCLEOTIDE SEQUENCE [LARGE SCALE GENOMIC DNA]</scope>
    <source>
        <strain evidence="3 4">UC06</strain>
    </source>
</reference>
<evidence type="ECO:0000256" key="1">
    <source>
        <dbReference type="ARBA" id="ARBA00022729"/>
    </source>
</evidence>
<gene>
    <name evidence="3" type="ORF">LLUC06_0798</name>
</gene>
<keyword evidence="2" id="KW-0472">Membrane</keyword>
<accession>A0A1V0P0I0</accession>
<dbReference type="AlphaFoldDB" id="A0A1V0P0I0"/>
<keyword evidence="1" id="KW-0732">Signal</keyword>
<proteinExistence type="predicted"/>
<dbReference type="EMBL" id="CP015902">
    <property type="protein sequence ID" value="ARE20345.1"/>
    <property type="molecule type" value="Genomic_DNA"/>
</dbReference>
<keyword evidence="2" id="KW-1133">Transmembrane helix</keyword>
<sequence>MYRSKHQKGYTTSHEVKTTRFRTWKSGKKWLYGATVLTLTASTLLPIGNLAFQPKTEKAQAASVSSGTLVPGNTSYDTGGHTYSGTEFANSSNYALYGKAVVAGNSINLVSSTANSVGLGIFNGSVSAISATTGFTLKSTIKVDSGSSLTDFTKSGDAIGVILTGASKAQLAANAQSSQATNDGLGIRGLPNTVFLGRDLYSNLSNVSTGSLTGIDGSATVNGWTDGPGVVMAIRNTDSSGTLQAANYPSLGSAAPYSPVTNTQNGTAYTFATDTSYLSGLGTPSPITSSVQEPITVTWTPDATNTASTGYTSGTLTFNLIAQTTSNGALVGASAVNGGTGGYTLTTHTNLQNSLTVGFVGGTGGNYGNLSVSLNGATITGSKGTEPVPINYLNKVTGKPIPSMAQSSITANVNDTIGAALTAPSSTSPDNNTYTYVVPAAPTGYQANSATTTTVLAANPASTTNTSATTVSNFIVGTTNPNALNVSYTPSQQTVLFNWAKASGTTLANLPNQIAYGATGITDASVVTDNPFSNTTLLSSYATALSNAVPTGYNITQISNGTTTVSGATTAATLAAFTSQNPTVGATSTLNTYTVTLTAVSQTATYTYGYTSTALNTPAIPAILTSTGTTGGSVTTPTGYNTSPQIPSGYYISAIYAGTSASGTLISSSTTNGTNAAWPSGQVYAPTGNQYYIQLAPNTVNVTWFISIDPNPDNDPLNVAQGGYTPTVGTILGGSKTTNYQSQVIDNMNSLTGNTLSTTDNVTYTDGATGIKYIVTGYQYQEGTTTTTTNSAPTTTYKTFSDLLAAHPYVLAGTKSNRTQLVHLLMTVDQTTITSNSTSGQHVNPATNYIPSSEITSSTDIDGADDDGLSYAINGYNAIVNITGGQTDYWGDATNSLQLSIGTYTETYYALNYLGVQAYTNWLPSHSGGTVSQFLQTLDATSLANDTVTSQTTLEVQDATAITTNNHHIIPRAASYNPSSDLVGASNADGSSVENIGTNPIVNGDAIGVLITDSSGNILWVNNSDISLPTNKLQEGAYIENYYALTAQGLVDYTNWQTTTASGGHTVGDFINSGQATTSDYVKSTTELTVTNFVLPFAGGAGNQFLYLMIGLAAFGALGFYFSQRRKAEMDLEVINKEILGKNDNKRSNIYLTSRHTRPYAKIFHTKNRTHLAQAQRKGTNE</sequence>
<keyword evidence="2" id="KW-0812">Transmembrane</keyword>
<dbReference type="RefSeq" id="WP_058220893.1">
    <property type="nucleotide sequence ID" value="NZ_CP015902.2"/>
</dbReference>
<dbReference type="Proteomes" id="UP000192095">
    <property type="component" value="Chromosome"/>
</dbReference>
<protein>
    <submittedName>
        <fullName evidence="3">KxYKxGKxW signal peptide domain-containing protein</fullName>
    </submittedName>
</protein>